<dbReference type="OrthoDB" id="4369127at2759"/>
<feature type="region of interest" description="Disordered" evidence="1">
    <location>
        <begin position="1249"/>
        <end position="1301"/>
    </location>
</feature>
<dbReference type="FunFam" id="3.30.420.10:FF:000032">
    <property type="entry name" value="Retrovirus-related Pol polyprotein from transposon 297-like Protein"/>
    <property type="match status" value="1"/>
</dbReference>
<dbReference type="InterPro" id="IPR036397">
    <property type="entry name" value="RNaseH_sf"/>
</dbReference>
<proteinExistence type="predicted"/>
<dbReference type="InterPro" id="IPR043502">
    <property type="entry name" value="DNA/RNA_pol_sf"/>
</dbReference>
<organism evidence="3 4">
    <name type="scientific">Mytilus galloprovincialis</name>
    <name type="common">Mediterranean mussel</name>
    <dbReference type="NCBI Taxonomy" id="29158"/>
    <lineage>
        <taxon>Eukaryota</taxon>
        <taxon>Metazoa</taxon>
        <taxon>Spiralia</taxon>
        <taxon>Lophotrochozoa</taxon>
        <taxon>Mollusca</taxon>
        <taxon>Bivalvia</taxon>
        <taxon>Autobranchia</taxon>
        <taxon>Pteriomorphia</taxon>
        <taxon>Mytilida</taxon>
        <taxon>Mytiloidea</taxon>
        <taxon>Mytilidae</taxon>
        <taxon>Mytilinae</taxon>
        <taxon>Mytilus</taxon>
    </lineage>
</organism>
<reference evidence="3" key="1">
    <citation type="submission" date="2018-11" db="EMBL/GenBank/DDBJ databases">
        <authorList>
            <person name="Alioto T."/>
            <person name="Alioto T."/>
        </authorList>
    </citation>
    <scope>NUCLEOTIDE SEQUENCE</scope>
</reference>
<dbReference type="InterPro" id="IPR001584">
    <property type="entry name" value="Integrase_cat-core"/>
</dbReference>
<dbReference type="Gene3D" id="1.10.340.70">
    <property type="match status" value="1"/>
</dbReference>
<keyword evidence="4" id="KW-1185">Reference proteome</keyword>
<evidence type="ECO:0000313" key="4">
    <source>
        <dbReference type="Proteomes" id="UP000596742"/>
    </source>
</evidence>
<sequence length="1301" mass="147727">MQGLFRTEEPILKPVFKIEKKSRQDGIYIDGMINHVPTIFTVDTGAARTVISEELYFRIPEEVRPPLVQSHSLIGADGNPLRELGTADFGVRLGNFSFNMELVVAHIADSVLLGLDILVMGKKGPAEIRLADQVLLWNEQNIPFKFIGEFSKVRKVVAADSTVVPGYSELILETYIEKTDLDGWLSHQEFLIEPSDDFMEQSSLIISTCLVDLARHVTGTVRLMNPLMNEVTIHQNTVIGTAHLNEFQIIPLMNIEDTSENKTSRYSSVRRLPLYQPENTPLESKIPEVEGSVPRMRPEPKPNFGTSYGEPDEAPNIPPHLLEVFEKAQSGRTKDEIVEIASLLHDFEDIFSKNEDDIGLTHLIEHSIDTGTAKPVKQPPRRVPLAFADKEREIVQQMERQGIIRKSTSPWGSPLCLVLKKSTTNIIKCICSENDTLESLKCGPCNKCVKRSREMESTLIANNPKFIVPIRAVTRSETANLEKKYWTKWKEKYNSSHLTQYQEDDADIRPILDGLKKNEKPTDLTLSSPTTRHYFNLWDSLTLLNNVVYKKFYQSNGSVQHLQLLTPSRFISEVLTLAHDSPLSGHFGRKKTLARIRLEFYWYEMKDDVAIHLLKCDQCAQSKFPNKKPRAPMGSISVGAPLDRISIDIVGPLPRTVRNNKYFLTATCTDHFTKWTEVYPIPDQTAETCAQKILDEFIGRFGCPESLHSDQGGSFESEIFQQLCQMLQVRKTRTSARNPKGNGQCERVHRTILQMLRAYLKGDQSDWDKHLGCLMAAYRSSENDSTGLTPNMLMLGREVKTPLNLIFGYNQPEEISVSFGDYVSKLRHRMRLAHEICRRFMLKTAKRRKDHYDVRLSLNSCKTGDPVWLLNEIRKEGVCQKLKPVYVGPCIILKKMNSLNYCIQLDRDGPVKVVNHDKLKPYQGNRTMDFDRGRVYQCSKCNFVGEKRAAIKHYACKHFGEKEHLLSCELCHFSSDNRQLMKRHASFYAPHNNARLFATEHGIYRGNDEVYVKENPNPQQVDPEIHLSKWEQEASLLFWVTKKKPQPCAAAGSAQQSVPSIDLPILKSALASYFGSIPTSLTPSFNCPPIPATLEIQPLDPEVAETEVSTEFLDTRVVVAEGSDLADQILHLSDPPAMPSPLKSPESLVPRPSLPDFVMPPTSEVEENLMPQLLGLSPLLSLPEPPTEPITPISEDPHSLQSAFQELISAVNKGNTLLEKMSKQMEKNHDMMEKVEVAVRRVNMARPRSPVRPYFNNRTYRRPRSPVKRRFIPERTVSPSKKVKSCVRSPLKKKTSYNRKR</sequence>
<accession>A0A8B6EPN1</accession>
<evidence type="ECO:0000313" key="3">
    <source>
        <dbReference type="EMBL" id="VDI37989.1"/>
    </source>
</evidence>
<gene>
    <name evidence="3" type="ORF">MGAL_10B093837</name>
</gene>
<dbReference type="SUPFAM" id="SSF53098">
    <property type="entry name" value="Ribonuclease H-like"/>
    <property type="match status" value="1"/>
</dbReference>
<feature type="compositionally biased region" description="Basic residues" evidence="1">
    <location>
        <begin position="1259"/>
        <end position="1270"/>
    </location>
</feature>
<dbReference type="PROSITE" id="PS50994">
    <property type="entry name" value="INTEGRASE"/>
    <property type="match status" value="1"/>
</dbReference>
<dbReference type="InterPro" id="IPR021109">
    <property type="entry name" value="Peptidase_aspartic_dom_sf"/>
</dbReference>
<dbReference type="Proteomes" id="UP000596742">
    <property type="component" value="Unassembled WGS sequence"/>
</dbReference>
<dbReference type="InterPro" id="IPR012337">
    <property type="entry name" value="RNaseH-like_sf"/>
</dbReference>
<dbReference type="Gene3D" id="3.10.10.10">
    <property type="entry name" value="HIV Type 1 Reverse Transcriptase, subunit A, domain 1"/>
    <property type="match status" value="1"/>
</dbReference>
<dbReference type="Gene3D" id="3.30.420.10">
    <property type="entry name" value="Ribonuclease H-like superfamily/Ribonuclease H"/>
    <property type="match status" value="1"/>
</dbReference>
<comment type="caution">
    <text evidence="3">The sequence shown here is derived from an EMBL/GenBank/DDBJ whole genome shotgun (WGS) entry which is preliminary data.</text>
</comment>
<dbReference type="Pfam" id="PF13975">
    <property type="entry name" value="gag-asp_proteas"/>
    <property type="match status" value="1"/>
</dbReference>
<dbReference type="Pfam" id="PF17921">
    <property type="entry name" value="Integrase_H2C2"/>
    <property type="match status" value="1"/>
</dbReference>
<dbReference type="SUPFAM" id="SSF50630">
    <property type="entry name" value="Acid proteases"/>
    <property type="match status" value="1"/>
</dbReference>
<dbReference type="InterPro" id="IPR041588">
    <property type="entry name" value="Integrase_H2C2"/>
</dbReference>
<feature type="compositionally biased region" description="Basic residues" evidence="1">
    <location>
        <begin position="1281"/>
        <end position="1301"/>
    </location>
</feature>
<dbReference type="GO" id="GO:0004519">
    <property type="term" value="F:endonuclease activity"/>
    <property type="evidence" value="ECO:0007669"/>
    <property type="project" value="UniProtKB-KW"/>
</dbReference>
<dbReference type="GO" id="GO:0016779">
    <property type="term" value="F:nucleotidyltransferase activity"/>
    <property type="evidence" value="ECO:0007669"/>
    <property type="project" value="UniProtKB-KW"/>
</dbReference>
<dbReference type="GO" id="GO:0003676">
    <property type="term" value="F:nucleic acid binding"/>
    <property type="evidence" value="ECO:0007669"/>
    <property type="project" value="InterPro"/>
</dbReference>
<dbReference type="Gene3D" id="2.40.70.10">
    <property type="entry name" value="Acid Proteases"/>
    <property type="match status" value="1"/>
</dbReference>
<feature type="domain" description="Integrase catalytic" evidence="2">
    <location>
        <begin position="637"/>
        <end position="798"/>
    </location>
</feature>
<name>A0A8B6EPN1_MYTGA</name>
<dbReference type="GO" id="GO:0015074">
    <property type="term" value="P:DNA integration"/>
    <property type="evidence" value="ECO:0007669"/>
    <property type="project" value="InterPro"/>
</dbReference>
<dbReference type="FunFam" id="1.10.340.70:FF:000001">
    <property type="entry name" value="Retrovirus-related Pol polyprotein from transposon gypsy-like Protein"/>
    <property type="match status" value="1"/>
</dbReference>
<dbReference type="PANTHER" id="PTHR37984">
    <property type="entry name" value="PROTEIN CBG26694"/>
    <property type="match status" value="1"/>
</dbReference>
<evidence type="ECO:0000256" key="1">
    <source>
        <dbReference type="SAM" id="MobiDB-lite"/>
    </source>
</evidence>
<dbReference type="EMBL" id="UYJE01005525">
    <property type="protein sequence ID" value="VDI37989.1"/>
    <property type="molecule type" value="Genomic_DNA"/>
</dbReference>
<evidence type="ECO:0000259" key="2">
    <source>
        <dbReference type="PROSITE" id="PS50994"/>
    </source>
</evidence>
<dbReference type="SUPFAM" id="SSF56672">
    <property type="entry name" value="DNA/RNA polymerases"/>
    <property type="match status" value="1"/>
</dbReference>
<dbReference type="PANTHER" id="PTHR37984:SF15">
    <property type="entry name" value="INTEGRASE CATALYTIC DOMAIN-CONTAINING PROTEIN"/>
    <property type="match status" value="1"/>
</dbReference>
<dbReference type="Pfam" id="PF00665">
    <property type="entry name" value="rve"/>
    <property type="match status" value="1"/>
</dbReference>
<dbReference type="InterPro" id="IPR050951">
    <property type="entry name" value="Retrovirus_Pol_polyprotein"/>
</dbReference>
<protein>
    <recommendedName>
        <fullName evidence="2">Integrase catalytic domain-containing protein</fullName>
    </recommendedName>
</protein>